<dbReference type="Gene3D" id="1.10.439.10">
    <property type="entry name" value="Penicillin Amidohydrolase, domain 1"/>
    <property type="match status" value="1"/>
</dbReference>
<dbReference type="RefSeq" id="WP_157068664.1">
    <property type="nucleotide sequence ID" value="NZ_CP011125.1"/>
</dbReference>
<dbReference type="KEGG" id="samy:DB32_000616"/>
<evidence type="ECO:0000256" key="3">
    <source>
        <dbReference type="ARBA" id="ARBA00022801"/>
    </source>
</evidence>
<proteinExistence type="inferred from homology"/>
<dbReference type="GO" id="GO:0017000">
    <property type="term" value="P:antibiotic biosynthetic process"/>
    <property type="evidence" value="ECO:0007669"/>
    <property type="project" value="InterPro"/>
</dbReference>
<organism evidence="7 8">
    <name type="scientific">Sandaracinus amylolyticus</name>
    <dbReference type="NCBI Taxonomy" id="927083"/>
    <lineage>
        <taxon>Bacteria</taxon>
        <taxon>Pseudomonadati</taxon>
        <taxon>Myxococcota</taxon>
        <taxon>Polyangia</taxon>
        <taxon>Polyangiales</taxon>
        <taxon>Sandaracinaceae</taxon>
        <taxon>Sandaracinus</taxon>
    </lineage>
</organism>
<dbReference type="InterPro" id="IPR043146">
    <property type="entry name" value="Penicillin_amidase_N_B-knob"/>
</dbReference>
<dbReference type="PIRSF" id="PIRSF001227">
    <property type="entry name" value="Pen_acylase"/>
    <property type="match status" value="1"/>
</dbReference>
<comment type="cofactor">
    <cofactor evidence="6">
        <name>Ca(2+)</name>
        <dbReference type="ChEBI" id="CHEBI:29108"/>
    </cofactor>
    <text evidence="6">Binds 1 Ca(2+) ion per dimer.</text>
</comment>
<evidence type="ECO:0000256" key="5">
    <source>
        <dbReference type="PIRSR" id="PIRSR001227-1"/>
    </source>
</evidence>
<dbReference type="EMBL" id="CP011125">
    <property type="protein sequence ID" value="AKF03467.1"/>
    <property type="molecule type" value="Genomic_DNA"/>
</dbReference>
<dbReference type="SUPFAM" id="SSF56235">
    <property type="entry name" value="N-terminal nucleophile aminohydrolases (Ntn hydrolases)"/>
    <property type="match status" value="1"/>
</dbReference>
<evidence type="ECO:0000313" key="7">
    <source>
        <dbReference type="EMBL" id="AKF03467.1"/>
    </source>
</evidence>
<dbReference type="InterPro" id="IPR002692">
    <property type="entry name" value="S45"/>
</dbReference>
<dbReference type="Gene3D" id="1.10.1400.10">
    <property type="match status" value="1"/>
</dbReference>
<keyword evidence="2" id="KW-0732">Signal</keyword>
<dbReference type="Proteomes" id="UP000034883">
    <property type="component" value="Chromosome"/>
</dbReference>
<evidence type="ECO:0000256" key="6">
    <source>
        <dbReference type="PIRSR" id="PIRSR001227-2"/>
    </source>
</evidence>
<keyword evidence="3" id="KW-0378">Hydrolase</keyword>
<keyword evidence="8" id="KW-1185">Reference proteome</keyword>
<dbReference type="PROSITE" id="PS51257">
    <property type="entry name" value="PROKAR_LIPOPROTEIN"/>
    <property type="match status" value="1"/>
</dbReference>
<dbReference type="InterPro" id="IPR043147">
    <property type="entry name" value="Penicillin_amidase_A-knob"/>
</dbReference>
<dbReference type="GO" id="GO:0046872">
    <property type="term" value="F:metal ion binding"/>
    <property type="evidence" value="ECO:0007669"/>
    <property type="project" value="UniProtKB-KW"/>
</dbReference>
<dbReference type="Gene3D" id="3.60.20.10">
    <property type="entry name" value="Glutamine Phosphoribosylpyrophosphate, subunit 1, domain 1"/>
    <property type="match status" value="1"/>
</dbReference>
<gene>
    <name evidence="7" type="ORF">DB32_000616</name>
</gene>
<name>A0A0F6VZC0_9BACT</name>
<dbReference type="STRING" id="927083.DB32_000616"/>
<accession>A0A0F6VZC0</accession>
<dbReference type="OrthoDB" id="9760084at2"/>
<keyword evidence="6" id="KW-0479">Metal-binding</keyword>
<keyword evidence="6" id="KW-0106">Calcium</keyword>
<dbReference type="PANTHER" id="PTHR34218">
    <property type="entry name" value="PEPTIDASE S45 PENICILLIN AMIDASE"/>
    <property type="match status" value="1"/>
</dbReference>
<dbReference type="Gene3D" id="2.30.120.10">
    <property type="match status" value="1"/>
</dbReference>
<dbReference type="PANTHER" id="PTHR34218:SF3">
    <property type="entry name" value="ACYL-HOMOSERINE LACTONE ACYLASE PVDQ"/>
    <property type="match status" value="1"/>
</dbReference>
<evidence type="ECO:0000313" key="8">
    <source>
        <dbReference type="Proteomes" id="UP000034883"/>
    </source>
</evidence>
<dbReference type="Pfam" id="PF01804">
    <property type="entry name" value="Penicil_amidase"/>
    <property type="match status" value="1"/>
</dbReference>
<evidence type="ECO:0000256" key="2">
    <source>
        <dbReference type="ARBA" id="ARBA00022729"/>
    </source>
</evidence>
<feature type="binding site" evidence="6">
    <location>
        <position position="359"/>
    </location>
    <ligand>
        <name>Ca(2+)</name>
        <dbReference type="ChEBI" id="CHEBI:29108"/>
    </ligand>
</feature>
<sequence>MERHSIARFALALALLGGCGDDTRVAPPTEAQCDADPLLPGCTPDERPTFAGLDDEVAILRDDMGVAHVYAQSDRDAFYASGYMQAFDRLLQMDLNRRRALGRRAEVLGESYVDEDELSRLFDLPRWARTNEAALFRDDPERWALVQAWTEGVNARIREVLADRSQLPPEFEELGYEPEEWTPVDAFAFGKLVLFGNANQLESSILSAILDEYLPELDGRLGLLLPIRDAYVMPPDERPATARAIVRPSAPRTPRALPPDALERIARFQSTMADFRSGGSNNWALDGRHTANGRPLIAGDPHQPLQSPSLFWLHHMNSADAGGALDVVGFNFVGSPGVQLGHNRHVAWTATTTYPDNMDVWDVAIGPGGGVMIGDEEVAIVTRTETIAVAGANTVEYVVEDVPGHGVLLPSGLSPLPLGRPGRRLLVNWTGLRVTHEFEGFFGFGTARDTDEFAAAVEGVELGYFNFVFADANGIRYHSQPLVPDRGVIGARRPWALSDGDDASTFWRDRWLDRARMPSSTGGARGWITSANNDPFGFVADGRVDTDPWYFGVLYDPGLRAARIEQELERLIARGDVTVEDMQVLQDDTHSIIADDLVPVLEEVWATVETDDALAEWRGRDDLDALVVSLAAWDRRMERTSSEAVVLNAFSYFLAQRVLADDMTIVFDAVMSESSAFIFKWLSNVLRGRAPDSESFFAGEARSVSVVRALDETAAWLAERFPGGSYTWGDVHGTRFPSLYGERLDGGWVATDGAEGTVNVSVTDFFGDGDAPRERLEASSGSIYRLVATFGDDGTPEAFVNVPRGVSGDPESAHWSDLHTDWIENVYRPLRFRRSDIEAGEHERMTLSPQ</sequence>
<comment type="similarity">
    <text evidence="1">Belongs to the peptidase S45 family.</text>
</comment>
<feature type="active site" description="Nucleophile" evidence="5">
    <location>
        <position position="280"/>
    </location>
</feature>
<dbReference type="AlphaFoldDB" id="A0A0F6VZC0"/>
<evidence type="ECO:0000256" key="1">
    <source>
        <dbReference type="ARBA" id="ARBA00006586"/>
    </source>
</evidence>
<protein>
    <submittedName>
        <fullName evidence="7">Penicillin G acylase</fullName>
    </submittedName>
</protein>
<feature type="binding site" evidence="6">
    <location>
        <position position="356"/>
    </location>
    <ligand>
        <name>Ca(2+)</name>
        <dbReference type="ChEBI" id="CHEBI:29108"/>
    </ligand>
</feature>
<evidence type="ECO:0000256" key="4">
    <source>
        <dbReference type="ARBA" id="ARBA00023145"/>
    </source>
</evidence>
<dbReference type="InterPro" id="IPR029055">
    <property type="entry name" value="Ntn_hydrolases_N"/>
</dbReference>
<dbReference type="InterPro" id="IPR014395">
    <property type="entry name" value="Pen/GL7ACA/AHL_acylase"/>
</dbReference>
<keyword evidence="4" id="KW-0865">Zymogen</keyword>
<dbReference type="GO" id="GO:0016811">
    <property type="term" value="F:hydrolase activity, acting on carbon-nitrogen (but not peptide) bonds, in linear amides"/>
    <property type="evidence" value="ECO:0007669"/>
    <property type="project" value="InterPro"/>
</dbReference>
<dbReference type="InterPro" id="IPR023343">
    <property type="entry name" value="Penicillin_amidase_dom1"/>
</dbReference>
<reference evidence="7 8" key="1">
    <citation type="submission" date="2015-03" db="EMBL/GenBank/DDBJ databases">
        <title>Genome assembly of Sandaracinus amylolyticus DSM 53668.</title>
        <authorList>
            <person name="Sharma G."/>
            <person name="Subramanian S."/>
        </authorList>
    </citation>
    <scope>NUCLEOTIDE SEQUENCE [LARGE SCALE GENOMIC DNA]</scope>
    <source>
        <strain evidence="7 8">DSM 53668</strain>
    </source>
</reference>